<dbReference type="OrthoDB" id="60822at2759"/>
<dbReference type="SUPFAM" id="SSF52833">
    <property type="entry name" value="Thioredoxin-like"/>
    <property type="match status" value="1"/>
</dbReference>
<reference evidence="3 4" key="1">
    <citation type="journal article" date="2015" name="Environ. Microbiol.">
        <title>Metagenome sequence of Elaphomyces granulatus from sporocarp tissue reveals Ascomycota ectomycorrhizal fingerprints of genome expansion and a Proteobacteria-rich microbiome.</title>
        <authorList>
            <person name="Quandt C.A."/>
            <person name="Kohler A."/>
            <person name="Hesse C.N."/>
            <person name="Sharpton T.J."/>
            <person name="Martin F."/>
            <person name="Spatafora J.W."/>
        </authorList>
    </citation>
    <scope>NUCLEOTIDE SEQUENCE [LARGE SCALE GENOMIC DNA]</scope>
    <source>
        <strain evidence="3 4">OSC145934</strain>
    </source>
</reference>
<evidence type="ECO:0000313" key="3">
    <source>
        <dbReference type="EMBL" id="OXV09607.1"/>
    </source>
</evidence>
<proteinExistence type="predicted"/>
<organism evidence="3 4">
    <name type="scientific">Elaphomyces granulatus</name>
    <dbReference type="NCBI Taxonomy" id="519963"/>
    <lineage>
        <taxon>Eukaryota</taxon>
        <taxon>Fungi</taxon>
        <taxon>Dikarya</taxon>
        <taxon>Ascomycota</taxon>
        <taxon>Pezizomycotina</taxon>
        <taxon>Eurotiomycetes</taxon>
        <taxon>Eurotiomycetidae</taxon>
        <taxon>Eurotiales</taxon>
        <taxon>Elaphomycetaceae</taxon>
        <taxon>Elaphomyces</taxon>
    </lineage>
</organism>
<accession>A0A232M0I6</accession>
<dbReference type="InterPro" id="IPR011893">
    <property type="entry name" value="Selenoprotein_Rdx-typ"/>
</dbReference>
<evidence type="ECO:0000256" key="1">
    <source>
        <dbReference type="ARBA" id="ARBA00023284"/>
    </source>
</evidence>
<gene>
    <name evidence="3" type="ORF">Egran_02632</name>
</gene>
<dbReference type="Proteomes" id="UP000243515">
    <property type="component" value="Unassembled WGS sequence"/>
</dbReference>
<keyword evidence="4" id="KW-1185">Reference proteome</keyword>
<evidence type="ECO:0000313" key="4">
    <source>
        <dbReference type="Proteomes" id="UP000243515"/>
    </source>
</evidence>
<protein>
    <recommendedName>
        <fullName evidence="5">Rdx family-domain-containing protein</fullName>
    </recommendedName>
</protein>
<dbReference type="Pfam" id="PF10262">
    <property type="entry name" value="Rdx"/>
    <property type="match status" value="1"/>
</dbReference>
<dbReference type="InterPro" id="IPR036249">
    <property type="entry name" value="Thioredoxin-like_sf"/>
</dbReference>
<keyword evidence="1" id="KW-0676">Redox-active center</keyword>
<dbReference type="Gene3D" id="3.40.30.10">
    <property type="entry name" value="Glutaredoxin"/>
    <property type="match status" value="1"/>
</dbReference>
<feature type="region of interest" description="Disordered" evidence="2">
    <location>
        <begin position="190"/>
        <end position="226"/>
    </location>
</feature>
<dbReference type="PANTHER" id="PTHR36417">
    <property type="entry name" value="SELENOPROTEIN DOMAIN PROTEIN (AFU_ORTHOLOGUE AFUA_1G05220)"/>
    <property type="match status" value="1"/>
</dbReference>
<dbReference type="EMBL" id="NPHW01003428">
    <property type="protein sequence ID" value="OXV09607.1"/>
    <property type="molecule type" value="Genomic_DNA"/>
</dbReference>
<feature type="compositionally biased region" description="Polar residues" evidence="2">
    <location>
        <begin position="190"/>
        <end position="208"/>
    </location>
</feature>
<comment type="caution">
    <text evidence="3">The sequence shown here is derived from an EMBL/GenBank/DDBJ whole genome shotgun (WGS) entry which is preliminary data.</text>
</comment>
<dbReference type="PANTHER" id="PTHR36417:SF2">
    <property type="entry name" value="SELENOPROTEIN DOMAIN PROTEIN (AFU_ORTHOLOGUE AFUA_1G05220)"/>
    <property type="match status" value="1"/>
</dbReference>
<evidence type="ECO:0008006" key="5">
    <source>
        <dbReference type="Google" id="ProtNLM"/>
    </source>
</evidence>
<evidence type="ECO:0000256" key="2">
    <source>
        <dbReference type="SAM" id="MobiDB-lite"/>
    </source>
</evidence>
<sequence length="226" mass="24657">MTEPMAPVEQRTPTEQQQQVFEVAAQLNDPDAEDITISRVFLPRITIKYCTQCKWMLRAAYFAQELLSTFHTGLGEVALIPATGGVFTITIFHPSPENFSTQETVLWDRKILGGFPEVKQLKSLVRNIIDPSRDLGHVDRALGKAHKCTESTTATAVVESSANTDVPTVESTSSASCSTKPAFARTVATNADTQMETETSETGQSVENSKGPETMDGQKGSCEHCQ</sequence>
<dbReference type="AlphaFoldDB" id="A0A232M0I6"/>
<name>A0A232M0I6_9EURO</name>
<dbReference type="NCBIfam" id="TIGR02174">
    <property type="entry name" value="CXXU_selWTH"/>
    <property type="match status" value="1"/>
</dbReference>